<dbReference type="InterPro" id="IPR036034">
    <property type="entry name" value="PDZ_sf"/>
</dbReference>
<dbReference type="PRINTS" id="PR00834">
    <property type="entry name" value="PROTEASES2C"/>
</dbReference>
<evidence type="ECO:0000256" key="1">
    <source>
        <dbReference type="ARBA" id="ARBA00010541"/>
    </source>
</evidence>
<evidence type="ECO:0000313" key="12">
    <source>
        <dbReference type="Proteomes" id="UP000823619"/>
    </source>
</evidence>
<sequence>MKKGVLVTVLISAVAGALAAFVVLKTAGPDAVGQQVVISDNGGQFRTVNLTQTEYPDFTYAAESAVDAVVYVKVTVKDVTRTAPSSIFDFFFGYEGTPHERERVGSGSGVIIRPDGYIVTNNHVIEGASKIEVTLNNNKTYEAQLIGTDPATDVALIKVDAQGLPTIPFGDSDNLRLGEWVIAIGSPYDLRSTITAGIVSAKGRSMPNYNGEFKIESFIQTDAAVNPGNSGGALVDKSGNLVGINTAIISQTGSYTGYSFAIPSNIVKKIAYDLIDYGSVKRAVLGVTMRPVDDKTAKELKLSSPNGVYIVEVLKGSAADEAGMKAGDVLVAIDSSKVLNASAVQEHVNNFHPGDKTRMTVIRDGKEKVLTVTFKGTSAENGSVDEDGGVAFYGARIKEAPKETLEKLGLSHGVEIVSVGPGKVMDAGVSEGFVILYVNDQPVEKPQDVMDIIKKSKRAVFVEGVTPYGKVSYFGFGI</sequence>
<evidence type="ECO:0000259" key="10">
    <source>
        <dbReference type="PROSITE" id="PS50106"/>
    </source>
</evidence>
<dbReference type="Gene3D" id="2.40.10.120">
    <property type="match status" value="1"/>
</dbReference>
<dbReference type="GO" id="GO:0004252">
    <property type="term" value="F:serine-type endopeptidase activity"/>
    <property type="evidence" value="ECO:0007669"/>
    <property type="project" value="InterPro"/>
</dbReference>
<dbReference type="PANTHER" id="PTHR22939:SF129">
    <property type="entry name" value="SERINE PROTEASE HTRA2, MITOCHONDRIAL"/>
    <property type="match status" value="1"/>
</dbReference>
<dbReference type="SUPFAM" id="SSF50494">
    <property type="entry name" value="Trypsin-like serine proteases"/>
    <property type="match status" value="1"/>
</dbReference>
<dbReference type="GO" id="GO:0006508">
    <property type="term" value="P:proteolysis"/>
    <property type="evidence" value="ECO:0007669"/>
    <property type="project" value="UniProtKB-KW"/>
</dbReference>
<dbReference type="AlphaFoldDB" id="A0A9D9EBL3"/>
<dbReference type="Pfam" id="PF13365">
    <property type="entry name" value="Trypsin_2"/>
    <property type="match status" value="1"/>
</dbReference>
<feature type="chain" id="PRO_5039305043" evidence="9">
    <location>
        <begin position="20"/>
        <end position="478"/>
    </location>
</feature>
<dbReference type="EMBL" id="JADIMO010000049">
    <property type="protein sequence ID" value="MBO8444912.1"/>
    <property type="molecule type" value="Genomic_DNA"/>
</dbReference>
<accession>A0A9D9EBL3</accession>
<evidence type="ECO:0000256" key="2">
    <source>
        <dbReference type="ARBA" id="ARBA00022670"/>
    </source>
</evidence>
<proteinExistence type="inferred from homology"/>
<dbReference type="Gene3D" id="2.30.42.10">
    <property type="match status" value="2"/>
</dbReference>
<keyword evidence="6" id="KW-0720">Serine protease</keyword>
<dbReference type="SMART" id="SM00228">
    <property type="entry name" value="PDZ"/>
    <property type="match status" value="2"/>
</dbReference>
<reference evidence="11" key="2">
    <citation type="journal article" date="2021" name="PeerJ">
        <title>Extensive microbial diversity within the chicken gut microbiome revealed by metagenomics and culture.</title>
        <authorList>
            <person name="Gilroy R."/>
            <person name="Ravi A."/>
            <person name="Getino M."/>
            <person name="Pursley I."/>
            <person name="Horton D.L."/>
            <person name="Alikhan N.F."/>
            <person name="Baker D."/>
            <person name="Gharbi K."/>
            <person name="Hall N."/>
            <person name="Watson M."/>
            <person name="Adriaenssens E.M."/>
            <person name="Foster-Nyarko E."/>
            <person name="Jarju S."/>
            <person name="Secka A."/>
            <person name="Antonio M."/>
            <person name="Oren A."/>
            <person name="Chaudhuri R.R."/>
            <person name="La Ragione R."/>
            <person name="Hildebrand F."/>
            <person name="Pallen M.J."/>
        </authorList>
    </citation>
    <scope>NUCLEOTIDE SEQUENCE</scope>
    <source>
        <strain evidence="11">D5-748</strain>
    </source>
</reference>
<dbReference type="PANTHER" id="PTHR22939">
    <property type="entry name" value="SERINE PROTEASE FAMILY S1C HTRA-RELATED"/>
    <property type="match status" value="1"/>
</dbReference>
<evidence type="ECO:0000256" key="7">
    <source>
        <dbReference type="PIRSR" id="PIRSR611782-1"/>
    </source>
</evidence>
<feature type="signal peptide" evidence="9">
    <location>
        <begin position="1"/>
        <end position="19"/>
    </location>
</feature>
<keyword evidence="5" id="KW-0378">Hydrolase</keyword>
<keyword evidence="3 9" id="KW-0732">Signal</keyword>
<evidence type="ECO:0000256" key="3">
    <source>
        <dbReference type="ARBA" id="ARBA00022729"/>
    </source>
</evidence>
<name>A0A9D9EBL3_9BACT</name>
<gene>
    <name evidence="11" type="ORF">IAC23_04345</name>
</gene>
<evidence type="ECO:0000256" key="8">
    <source>
        <dbReference type="PIRSR" id="PIRSR611782-2"/>
    </source>
</evidence>
<dbReference type="Proteomes" id="UP000823619">
    <property type="component" value="Unassembled WGS sequence"/>
</dbReference>
<protein>
    <submittedName>
        <fullName evidence="11">Do family serine endopeptidase</fullName>
    </submittedName>
</protein>
<reference evidence="11" key="1">
    <citation type="submission" date="2020-10" db="EMBL/GenBank/DDBJ databases">
        <authorList>
            <person name="Gilroy R."/>
        </authorList>
    </citation>
    <scope>NUCLEOTIDE SEQUENCE</scope>
    <source>
        <strain evidence="11">D5-748</strain>
    </source>
</reference>
<dbReference type="InterPro" id="IPR001940">
    <property type="entry name" value="Peptidase_S1C"/>
</dbReference>
<feature type="active site" description="Charge relay system" evidence="7">
    <location>
        <position position="153"/>
    </location>
</feature>
<dbReference type="InterPro" id="IPR009003">
    <property type="entry name" value="Peptidase_S1_PA"/>
</dbReference>
<evidence type="ECO:0000256" key="9">
    <source>
        <dbReference type="SAM" id="SignalP"/>
    </source>
</evidence>
<dbReference type="Pfam" id="PF13180">
    <property type="entry name" value="PDZ_2"/>
    <property type="match status" value="1"/>
</dbReference>
<comment type="similarity">
    <text evidence="1">Belongs to the peptidase S1C family.</text>
</comment>
<dbReference type="InterPro" id="IPR001478">
    <property type="entry name" value="PDZ"/>
</dbReference>
<keyword evidence="4" id="KW-0677">Repeat</keyword>
<evidence type="ECO:0000256" key="4">
    <source>
        <dbReference type="ARBA" id="ARBA00022737"/>
    </source>
</evidence>
<feature type="domain" description="PDZ" evidence="10">
    <location>
        <begin position="274"/>
        <end position="342"/>
    </location>
</feature>
<dbReference type="SUPFAM" id="SSF50156">
    <property type="entry name" value="PDZ domain-like"/>
    <property type="match status" value="2"/>
</dbReference>
<dbReference type="InterPro" id="IPR011782">
    <property type="entry name" value="Pept_S1C_Do"/>
</dbReference>
<evidence type="ECO:0000256" key="6">
    <source>
        <dbReference type="ARBA" id="ARBA00022825"/>
    </source>
</evidence>
<comment type="caution">
    <text evidence="11">The sequence shown here is derived from an EMBL/GenBank/DDBJ whole genome shotgun (WGS) entry which is preliminary data.</text>
</comment>
<keyword evidence="2" id="KW-0645">Protease</keyword>
<dbReference type="PROSITE" id="PS50106">
    <property type="entry name" value="PDZ"/>
    <property type="match status" value="1"/>
</dbReference>
<organism evidence="11 12">
    <name type="scientific">Candidatus Cryptobacteroides merdavium</name>
    <dbReference type="NCBI Taxonomy" id="2840769"/>
    <lineage>
        <taxon>Bacteria</taxon>
        <taxon>Pseudomonadati</taxon>
        <taxon>Bacteroidota</taxon>
        <taxon>Bacteroidia</taxon>
        <taxon>Bacteroidales</taxon>
        <taxon>Candidatus Cryptobacteroides</taxon>
    </lineage>
</organism>
<feature type="binding site" evidence="8">
    <location>
        <begin position="228"/>
        <end position="230"/>
    </location>
    <ligand>
        <name>substrate</name>
    </ligand>
</feature>
<dbReference type="NCBIfam" id="TIGR02037">
    <property type="entry name" value="degP_htrA_DO"/>
    <property type="match status" value="1"/>
</dbReference>
<feature type="active site" description="Charge relay system" evidence="7">
    <location>
        <position position="123"/>
    </location>
</feature>
<feature type="active site" description="Charge relay system" evidence="7">
    <location>
        <position position="230"/>
    </location>
</feature>
<feature type="binding site" evidence="8">
    <location>
        <position position="153"/>
    </location>
    <ligand>
        <name>substrate</name>
    </ligand>
</feature>
<evidence type="ECO:0000256" key="5">
    <source>
        <dbReference type="ARBA" id="ARBA00022801"/>
    </source>
</evidence>
<evidence type="ECO:0000313" key="11">
    <source>
        <dbReference type="EMBL" id="MBO8444912.1"/>
    </source>
</evidence>
<feature type="binding site" evidence="8">
    <location>
        <position position="123"/>
    </location>
    <ligand>
        <name>substrate</name>
    </ligand>
</feature>